<evidence type="ECO:0000259" key="3">
    <source>
        <dbReference type="Pfam" id="PF05043"/>
    </source>
</evidence>
<dbReference type="RefSeq" id="WP_144325758.1">
    <property type="nucleotide sequence ID" value="NZ_CAXOGR010000014.1"/>
</dbReference>
<dbReference type="InterPro" id="IPR050661">
    <property type="entry name" value="BglG_antiterminators"/>
</dbReference>
<proteinExistence type="predicted"/>
<dbReference type="PANTHER" id="PTHR30185:SF18">
    <property type="entry name" value="TRANSCRIPTIONAL REGULATOR MTLR"/>
    <property type="match status" value="1"/>
</dbReference>
<dbReference type="Pfam" id="PF05043">
    <property type="entry name" value="Mga"/>
    <property type="match status" value="1"/>
</dbReference>
<name>A0A8B5VUL2_ENTAV</name>
<gene>
    <name evidence="4" type="ORF">AUF17_19690</name>
</gene>
<dbReference type="InterPro" id="IPR007737">
    <property type="entry name" value="Mga_HTH"/>
</dbReference>
<protein>
    <submittedName>
        <fullName evidence="4">M protein trans-acting positive regulator</fullName>
    </submittedName>
</protein>
<organism evidence="4 5">
    <name type="scientific">Enterococcus avium</name>
    <name type="common">Streptococcus avium</name>
    <dbReference type="NCBI Taxonomy" id="33945"/>
    <lineage>
        <taxon>Bacteria</taxon>
        <taxon>Bacillati</taxon>
        <taxon>Bacillota</taxon>
        <taxon>Bacilli</taxon>
        <taxon>Lactobacillales</taxon>
        <taxon>Enterococcaceae</taxon>
        <taxon>Enterococcus</taxon>
    </lineage>
</organism>
<keyword evidence="2" id="KW-0804">Transcription</keyword>
<evidence type="ECO:0000313" key="5">
    <source>
        <dbReference type="Proteomes" id="UP000316316"/>
    </source>
</evidence>
<keyword evidence="1" id="KW-0805">Transcription regulation</keyword>
<dbReference type="Proteomes" id="UP000316316">
    <property type="component" value="Unassembled WGS sequence"/>
</dbReference>
<evidence type="ECO:0000313" key="4">
    <source>
        <dbReference type="EMBL" id="TRZ28925.1"/>
    </source>
</evidence>
<sequence>MLDSFIKGQDQLVQKVFTYCYRSYNSVFSYKELTEELSISYSMLRQVLDQIETIQQSYPEFSIERENKEATIKFSERFLLNKIRVDLTKSTLPFIIWDAIFNQKFKSLESFSQSQYLSRRTVQRQIGEFSPILAQYQIGLNLKKNGYLIGDEFRIRFFFHSFYWHIYDEIDSNRPPIVQKSATVIYQSLTEYFPFLRHADKERFINFLAVTVMRIKQGYLIQTIPETVRKFFNPFISKELFEKEILVPFFEANLLFEKDLPGDEFLYIYYMFTVGQSYSQETLQQIQLQSPTFLSDYRRLIDEWIIQIEEHLQYRFGQDEKRFLFINTTYIFSFLLTFGLGKQIDSFGDYMTISEVEDQYLYLFDLLERIAHSVDTPNEKWRKTINSNSFKYYVSQLLYHILMDRDLPIRVAIESKGRGLEEQLQKQTLVRISPRPIIIVGIRQKPDVVISDYAIDLSKYFSRDLPHLFQWDEKQYLSDWVRVITFINKIRDQKYNQLLS</sequence>
<accession>A0A8B5VUL2</accession>
<dbReference type="EMBL" id="PDXQ01000002">
    <property type="protein sequence ID" value="TRZ28925.1"/>
    <property type="molecule type" value="Genomic_DNA"/>
</dbReference>
<feature type="domain" description="Mga helix-turn-helix" evidence="3">
    <location>
        <begin position="78"/>
        <end position="163"/>
    </location>
</feature>
<comment type="caution">
    <text evidence="4">The sequence shown here is derived from an EMBL/GenBank/DDBJ whole genome shotgun (WGS) entry which is preliminary data.</text>
</comment>
<evidence type="ECO:0000256" key="2">
    <source>
        <dbReference type="ARBA" id="ARBA00023163"/>
    </source>
</evidence>
<evidence type="ECO:0000256" key="1">
    <source>
        <dbReference type="ARBA" id="ARBA00023015"/>
    </source>
</evidence>
<dbReference type="AlphaFoldDB" id="A0A8B5VUL2"/>
<reference evidence="4 5" key="1">
    <citation type="submission" date="2017-10" db="EMBL/GenBank/DDBJ databases">
        <title>FDA dAtabase for Regulatory Grade micrObial Sequences (FDA-ARGOS): Supporting development and validation of Infectious Disease Dx tests.</title>
        <authorList>
            <person name="Campos J."/>
            <person name="Goldberg B."/>
            <person name="Tallon L.J."/>
            <person name="Sadzewicz L."/>
            <person name="Sengamalay N."/>
            <person name="Ott S."/>
            <person name="Godinez A."/>
            <person name="Nagaraj S."/>
            <person name="Vyas G."/>
            <person name="Aluvathingal J."/>
            <person name="Nadendla S."/>
            <person name="Geyer C."/>
            <person name="Nandy P."/>
            <person name="Hobson J."/>
            <person name="Sichtig H."/>
        </authorList>
    </citation>
    <scope>NUCLEOTIDE SEQUENCE [LARGE SCALE GENOMIC DNA]</scope>
    <source>
        <strain evidence="4 5">FDAARGOS_185</strain>
    </source>
</reference>
<dbReference type="PANTHER" id="PTHR30185">
    <property type="entry name" value="CRYPTIC BETA-GLUCOSIDE BGL OPERON ANTITERMINATOR"/>
    <property type="match status" value="1"/>
</dbReference>